<evidence type="ECO:0000313" key="1">
    <source>
        <dbReference type="EMBL" id="KAI6081550.1"/>
    </source>
</evidence>
<organism evidence="1 2">
    <name type="scientific">Hypoxylon rubiginosum</name>
    <dbReference type="NCBI Taxonomy" id="110542"/>
    <lineage>
        <taxon>Eukaryota</taxon>
        <taxon>Fungi</taxon>
        <taxon>Dikarya</taxon>
        <taxon>Ascomycota</taxon>
        <taxon>Pezizomycotina</taxon>
        <taxon>Sordariomycetes</taxon>
        <taxon>Xylariomycetidae</taxon>
        <taxon>Xylariales</taxon>
        <taxon>Hypoxylaceae</taxon>
        <taxon>Hypoxylon</taxon>
    </lineage>
</organism>
<dbReference type="EMBL" id="MU394392">
    <property type="protein sequence ID" value="KAI6081550.1"/>
    <property type="molecule type" value="Genomic_DNA"/>
</dbReference>
<comment type="caution">
    <text evidence="1">The sequence shown here is derived from an EMBL/GenBank/DDBJ whole genome shotgun (WGS) entry which is preliminary data.</text>
</comment>
<protein>
    <submittedName>
        <fullName evidence="1">Uncharacterized protein</fullName>
    </submittedName>
</protein>
<accession>A0ACC0CMH7</accession>
<sequence length="146" mass="16004">MKFSSITIALVSVAASASAGCYRKGNGDEQGNGHFGQGLNEHKIIDSVSALLKGSYLGSEERQQCAMDTYNNKWKFYVKNTDGKTNKITEDKVKEYLGNEAYACQFGGSSTHDSVWQIISDPNPGECVSSNPNTRRDDDIAFEFEA</sequence>
<name>A0ACC0CMH7_9PEZI</name>
<keyword evidence="2" id="KW-1185">Reference proteome</keyword>
<dbReference type="Proteomes" id="UP001497680">
    <property type="component" value="Unassembled WGS sequence"/>
</dbReference>
<evidence type="ECO:0000313" key="2">
    <source>
        <dbReference type="Proteomes" id="UP001497680"/>
    </source>
</evidence>
<reference evidence="1 2" key="1">
    <citation type="journal article" date="2022" name="New Phytol.">
        <title>Ecological generalism drives hyperdiversity of secondary metabolite gene clusters in xylarialean endophytes.</title>
        <authorList>
            <person name="Franco M.E.E."/>
            <person name="Wisecaver J.H."/>
            <person name="Arnold A.E."/>
            <person name="Ju Y.M."/>
            <person name="Slot J.C."/>
            <person name="Ahrendt S."/>
            <person name="Moore L.P."/>
            <person name="Eastman K.E."/>
            <person name="Scott K."/>
            <person name="Konkel Z."/>
            <person name="Mondo S.J."/>
            <person name="Kuo A."/>
            <person name="Hayes R.D."/>
            <person name="Haridas S."/>
            <person name="Andreopoulos B."/>
            <person name="Riley R."/>
            <person name="LaButti K."/>
            <person name="Pangilinan J."/>
            <person name="Lipzen A."/>
            <person name="Amirebrahimi M."/>
            <person name="Yan J."/>
            <person name="Adam C."/>
            <person name="Keymanesh K."/>
            <person name="Ng V."/>
            <person name="Louie K."/>
            <person name="Northen T."/>
            <person name="Drula E."/>
            <person name="Henrissat B."/>
            <person name="Hsieh H.M."/>
            <person name="Youens-Clark K."/>
            <person name="Lutzoni F."/>
            <person name="Miadlikowska J."/>
            <person name="Eastwood D.C."/>
            <person name="Hamelin R.C."/>
            <person name="Grigoriev I.V."/>
            <person name="U'Ren J.M."/>
        </authorList>
    </citation>
    <scope>NUCLEOTIDE SEQUENCE [LARGE SCALE GENOMIC DNA]</scope>
    <source>
        <strain evidence="1 2">ER1909</strain>
    </source>
</reference>
<gene>
    <name evidence="1" type="ORF">F4821DRAFT_264787</name>
</gene>
<proteinExistence type="predicted"/>